<dbReference type="Proteomes" id="UP001595973">
    <property type="component" value="Unassembled WGS sequence"/>
</dbReference>
<keyword evidence="2" id="KW-1185">Reference proteome</keyword>
<protein>
    <recommendedName>
        <fullName evidence="3">CBS domain-containing protein</fullName>
    </recommendedName>
</protein>
<dbReference type="RefSeq" id="WP_380714936.1">
    <property type="nucleotide sequence ID" value="NZ_JBHSGI010000002.1"/>
</dbReference>
<proteinExistence type="predicted"/>
<reference evidence="2" key="1">
    <citation type="journal article" date="2019" name="Int. J. Syst. Evol. Microbiol.">
        <title>The Global Catalogue of Microorganisms (GCM) 10K type strain sequencing project: providing services to taxonomists for standard genome sequencing and annotation.</title>
        <authorList>
            <consortium name="The Broad Institute Genomics Platform"/>
            <consortium name="The Broad Institute Genome Sequencing Center for Infectious Disease"/>
            <person name="Wu L."/>
            <person name="Ma J."/>
        </authorList>
    </citation>
    <scope>NUCLEOTIDE SEQUENCE [LARGE SCALE GENOMIC DNA]</scope>
    <source>
        <strain evidence="2">CGMCC 4.7283</strain>
    </source>
</reference>
<gene>
    <name evidence="1" type="ORF">ACFO5X_00690</name>
</gene>
<dbReference type="EMBL" id="JBHSGI010000002">
    <property type="protein sequence ID" value="MFC4667055.1"/>
    <property type="molecule type" value="Genomic_DNA"/>
</dbReference>
<evidence type="ECO:0000313" key="2">
    <source>
        <dbReference type="Proteomes" id="UP001595973"/>
    </source>
</evidence>
<evidence type="ECO:0008006" key="3">
    <source>
        <dbReference type="Google" id="ProtNLM"/>
    </source>
</evidence>
<organism evidence="1 2">
    <name type="scientific">Seohaeicola nanhaiensis</name>
    <dbReference type="NCBI Taxonomy" id="1387282"/>
    <lineage>
        <taxon>Bacteria</taxon>
        <taxon>Pseudomonadati</taxon>
        <taxon>Pseudomonadota</taxon>
        <taxon>Alphaproteobacteria</taxon>
        <taxon>Rhodobacterales</taxon>
        <taxon>Roseobacteraceae</taxon>
        <taxon>Seohaeicola</taxon>
    </lineage>
</organism>
<name>A0ABV9KAS8_9RHOB</name>
<comment type="caution">
    <text evidence="1">The sequence shown here is derived from an EMBL/GenBank/DDBJ whole genome shotgun (WGS) entry which is preliminary data.</text>
</comment>
<evidence type="ECO:0000313" key="1">
    <source>
        <dbReference type="EMBL" id="MFC4667055.1"/>
    </source>
</evidence>
<sequence>MSDGARLDPIPLARLIGLIGDELRDLRDEGRNLEDAIAHAILDHQPTRREALGNLQKIDLIVQTLGELSAYVLALVEHVPPSHSIEVHDLLERITLRGLAGKLAGHPRQPVVDASGRISGEVDLF</sequence>
<accession>A0ABV9KAS8</accession>